<dbReference type="Proteomes" id="UP001163321">
    <property type="component" value="Chromosome 1"/>
</dbReference>
<evidence type="ECO:0000313" key="1">
    <source>
        <dbReference type="EMBL" id="KAI9920896.1"/>
    </source>
</evidence>
<sequence length="154" mass="17406">MNQMGSPIQGTPKVTRKVTKIEKPAFNTLKNVEGGADFVITQLFYDVQVYVDCVKECRAADISVPIIPGIMPIQNYSGIPADDLLLQDIVPLEVVEDLELIKDNDEAVKGAHPDDVMRKLGIRALVRTHRHVAHRADFKFYILYRRRYVSGELN</sequence>
<name>A0ACC0WSE4_9STRA</name>
<accession>A0ACC0WSE4</accession>
<keyword evidence="2" id="KW-1185">Reference proteome</keyword>
<gene>
    <name evidence="1" type="ORF">PsorP6_000969</name>
</gene>
<evidence type="ECO:0000313" key="2">
    <source>
        <dbReference type="Proteomes" id="UP001163321"/>
    </source>
</evidence>
<protein>
    <submittedName>
        <fullName evidence="1">Uncharacterized protein</fullName>
    </submittedName>
</protein>
<reference evidence="1 2" key="1">
    <citation type="journal article" date="2022" name="bioRxiv">
        <title>The genome of the oomycete Peronosclerospora sorghi, a cosmopolitan pathogen of maize and sorghum, is inflated with dispersed pseudogenes.</title>
        <authorList>
            <person name="Fletcher K."/>
            <person name="Martin F."/>
            <person name="Isakeit T."/>
            <person name="Cavanaugh K."/>
            <person name="Magill C."/>
            <person name="Michelmore R."/>
        </authorList>
    </citation>
    <scope>NUCLEOTIDE SEQUENCE [LARGE SCALE GENOMIC DNA]</scope>
    <source>
        <strain evidence="1">P6</strain>
    </source>
</reference>
<comment type="caution">
    <text evidence="1">The sequence shown here is derived from an EMBL/GenBank/DDBJ whole genome shotgun (WGS) entry which is preliminary data.</text>
</comment>
<dbReference type="EMBL" id="CM047580">
    <property type="protein sequence ID" value="KAI9920896.1"/>
    <property type="molecule type" value="Genomic_DNA"/>
</dbReference>
<organism evidence="1 2">
    <name type="scientific">Peronosclerospora sorghi</name>
    <dbReference type="NCBI Taxonomy" id="230839"/>
    <lineage>
        <taxon>Eukaryota</taxon>
        <taxon>Sar</taxon>
        <taxon>Stramenopiles</taxon>
        <taxon>Oomycota</taxon>
        <taxon>Peronosporomycetes</taxon>
        <taxon>Peronosporales</taxon>
        <taxon>Peronosporaceae</taxon>
        <taxon>Peronosclerospora</taxon>
    </lineage>
</organism>
<proteinExistence type="predicted"/>